<feature type="coiled-coil region" evidence="1">
    <location>
        <begin position="187"/>
        <end position="241"/>
    </location>
</feature>
<feature type="coiled-coil region" evidence="1">
    <location>
        <begin position="1203"/>
        <end position="1247"/>
    </location>
</feature>
<proteinExistence type="predicted"/>
<feature type="coiled-coil region" evidence="1">
    <location>
        <begin position="1047"/>
        <end position="1074"/>
    </location>
</feature>
<evidence type="ECO:0000313" key="4">
    <source>
        <dbReference type="Proteomes" id="UP001497444"/>
    </source>
</evidence>
<feature type="compositionally biased region" description="Polar residues" evidence="2">
    <location>
        <begin position="464"/>
        <end position="474"/>
    </location>
</feature>
<keyword evidence="4" id="KW-1185">Reference proteome</keyword>
<name>A0ABP0X1Z1_9BRYO</name>
<keyword evidence="1" id="KW-0175">Coiled coil</keyword>
<organism evidence="3 4">
    <name type="scientific">Sphagnum jensenii</name>
    <dbReference type="NCBI Taxonomy" id="128206"/>
    <lineage>
        <taxon>Eukaryota</taxon>
        <taxon>Viridiplantae</taxon>
        <taxon>Streptophyta</taxon>
        <taxon>Embryophyta</taxon>
        <taxon>Bryophyta</taxon>
        <taxon>Sphagnophytina</taxon>
        <taxon>Sphagnopsida</taxon>
        <taxon>Sphagnales</taxon>
        <taxon>Sphagnaceae</taxon>
        <taxon>Sphagnum</taxon>
    </lineage>
</organism>
<accession>A0ABP0X1Z1</accession>
<sequence>MDMEEQQAFTTVGGKEEASLGVSAQGYQQQCREFGLQSMRVATVERIEKGEGGSSGDGDDVGNMSKAHELEEDLGYAEKGYVVDGQKQPTEGSEPSSCSKNLAGQDLADSFQPVKSFMTAAATVDHQTKKEVKVSAFLIGQLRSLAAKERELEARIGRERVEHVVEKVEDEVEYEGAMEEMWLNMQADEESRQMEQRERDFEVERREVQLEDEIVLLRGRVQRLEEELKLAHVEKEYALQKKQDEMDGIIQGMLVELQASEDREELSIEQENLRKLGDSLVAAAAKSRQAAVSPSKAIFLAFEDTLKKADQQVEQARNILDSTLRAKEDAETTFQQQQCMWHERELQLESQILVLHKELSKISGLMREADSGLFIEQERRKEARHEVEDLLIMYRDEKKMRSESEEKLKRLVKFLVKMKENLVKDNHGDDDLQGRFRALLQELEKELQRANSKRSSSNEKRSQVLESEQANQWKTQRDAAETERDKLETKLKLQLKRARDREQEIEAMWSEREKDLVARCSHLESGLAQWEAKYKTRGAEIMKEQKARKQEMEMYCKEWADEKASWEAMVSQREDWLEEQVAKWTSLLDAKDYELFKLKHSYHELNRVATATKERLDELQQQLYENTRAFSEHSTQTSLLCEKSQEESEGESCLSIVKFVNETDMMEEESTKMETEKLRAAKNELEMKVQDTLHLVEALQSEFSAKERQMESERTKLELTLAMKAADMEQLKGQLSAREHEMEVLMQKFQDEVLNIDREVERERKEREEVMEMHFVGKRRLVNDMREKEERWQNEMDAIAQELAEQRVSARQKDEDVATLKENLKTLEEHQRTEDLKVAKLLASFRQENDALTNELDQQQKAGKLANADVQKLQKEIDTLLEELDAERQKKMGLNMNQGNLNDWRTQLQASAGQVVFSVGRQMPDATCIATESLREELCVKEMQLVMTRKEQEEADLGGKRETILGQELSMQEEEHGQQEWQCKEQKHMDKENILQELEAEREEVSVLQGTVRELEWLLMHSEVENKNKLDFVRKKEGMVKVHSSHLEEVDQYIMDLRSKLEESETKRKGAEVALAVQDLKRAASLDAATLVQVPNKHDGRPLAYSLSLDKRNDNLCVRTRASFDAGVRSGHFSVPGMQDHCWELGNPGGSFGLRNSISSVAGSGTWLAQCDDTMQRDSEWLGLPVTSPGQRRQKWLIDAAWLDRVRKEQAFLRQQLDVERQRVSALAQVETENRLIEAAVTRAVEEKQQSEAAVLGLQQEVSRLQKIVTSKSGVCS</sequence>
<reference evidence="3" key="1">
    <citation type="submission" date="2024-02" db="EMBL/GenBank/DDBJ databases">
        <authorList>
            <consortium name="ELIXIR-Norway"/>
            <consortium name="Elixir Norway"/>
        </authorList>
    </citation>
    <scope>NUCLEOTIDE SEQUENCE</scope>
</reference>
<feature type="coiled-coil region" evidence="1">
    <location>
        <begin position="682"/>
        <end position="897"/>
    </location>
</feature>
<evidence type="ECO:0000256" key="1">
    <source>
        <dbReference type="SAM" id="Coils"/>
    </source>
</evidence>
<evidence type="ECO:0000256" key="2">
    <source>
        <dbReference type="SAM" id="MobiDB-lite"/>
    </source>
</evidence>
<feature type="compositionally biased region" description="Basic and acidic residues" evidence="2">
    <location>
        <begin position="475"/>
        <end position="485"/>
    </location>
</feature>
<dbReference type="Proteomes" id="UP001497444">
    <property type="component" value="Chromosome 5"/>
</dbReference>
<evidence type="ECO:0008006" key="5">
    <source>
        <dbReference type="Google" id="ProtNLM"/>
    </source>
</evidence>
<feature type="coiled-coil region" evidence="1">
    <location>
        <begin position="306"/>
        <end position="333"/>
    </location>
</feature>
<feature type="region of interest" description="Disordered" evidence="2">
    <location>
        <begin position="447"/>
        <end position="485"/>
    </location>
</feature>
<protein>
    <recommendedName>
        <fullName evidence="5">Trichohyalin-like</fullName>
    </recommendedName>
</protein>
<dbReference type="EMBL" id="OZ020100">
    <property type="protein sequence ID" value="CAK9273124.1"/>
    <property type="molecule type" value="Genomic_DNA"/>
</dbReference>
<evidence type="ECO:0000313" key="3">
    <source>
        <dbReference type="EMBL" id="CAK9273124.1"/>
    </source>
</evidence>
<feature type="coiled-coil region" evidence="1">
    <location>
        <begin position="984"/>
        <end position="1011"/>
    </location>
</feature>
<gene>
    <name evidence="3" type="ORF">CSSPJE1EN1_LOCUS18602</name>
</gene>